<dbReference type="Proteomes" id="UP000002481">
    <property type="component" value="Chromosome"/>
</dbReference>
<dbReference type="Pfam" id="PF01381">
    <property type="entry name" value="HTH_3"/>
    <property type="match status" value="1"/>
</dbReference>
<dbReference type="SUPFAM" id="SSF47413">
    <property type="entry name" value="lambda repressor-like DNA-binding domains"/>
    <property type="match status" value="1"/>
</dbReference>
<feature type="domain" description="HTH cro/C1-type" evidence="2">
    <location>
        <begin position="9"/>
        <end position="63"/>
    </location>
</feature>
<dbReference type="SMART" id="SM00530">
    <property type="entry name" value="HTH_XRE"/>
    <property type="match status" value="1"/>
</dbReference>
<evidence type="ECO:0000313" key="4">
    <source>
        <dbReference type="Proteomes" id="UP000002481"/>
    </source>
</evidence>
<dbReference type="HOGENOM" id="CLU_066192_44_5_9"/>
<protein>
    <recommendedName>
        <fullName evidence="2">HTH cro/C1-type domain-containing protein</fullName>
    </recommendedName>
</protein>
<dbReference type="AlphaFoldDB" id="A0A0H3JU42"/>
<dbReference type="GO" id="GO:0003677">
    <property type="term" value="F:DNA binding"/>
    <property type="evidence" value="ECO:0007669"/>
    <property type="project" value="UniProtKB-KW"/>
</dbReference>
<dbReference type="RefSeq" id="WP_000164237.1">
    <property type="nucleotide sequence ID" value="NC_002758.2"/>
</dbReference>
<keyword evidence="1" id="KW-0238">DNA-binding</keyword>
<dbReference type="SMR" id="A0A0H3JU42"/>
<name>A0A0H3JU42_STAAM</name>
<dbReference type="Gene3D" id="1.10.260.40">
    <property type="entry name" value="lambda repressor-like DNA-binding domains"/>
    <property type="match status" value="1"/>
</dbReference>
<gene>
    <name evidence="3" type="ordered locus">SAV0786</name>
</gene>
<dbReference type="KEGG" id="sav:SAV0786"/>
<proteinExistence type="predicted"/>
<reference evidence="3 4" key="1">
    <citation type="journal article" date="2001" name="Lancet">
        <title>Whole genome sequencing of meticillin-resistant Staphylococcus aureus.</title>
        <authorList>
            <person name="Kuroda M."/>
            <person name="Ohta T."/>
            <person name="Uchiyama I."/>
            <person name="Baba T."/>
            <person name="Yuzawa H."/>
            <person name="Kobayashi I."/>
            <person name="Cui L."/>
            <person name="Oguchi A."/>
            <person name="Aoki K."/>
            <person name="Nagai Y."/>
            <person name="Lian J."/>
            <person name="Ito T."/>
            <person name="Kanamori M."/>
            <person name="Matsumaru H."/>
            <person name="Maruyama A."/>
            <person name="Murakami H."/>
            <person name="Hosoyama A."/>
            <person name="Mizutani-Ui Y."/>
            <person name="Takahashi N.K."/>
            <person name="Sawano T."/>
            <person name="Inoue R."/>
            <person name="Kaito C."/>
            <person name="Sekimizu K."/>
            <person name="Hirakawa H."/>
            <person name="Kuhara S."/>
            <person name="Goto S."/>
            <person name="Yabuzaki J."/>
            <person name="Kanehisa M."/>
            <person name="Yamashita A."/>
            <person name="Oshima K."/>
            <person name="Furuya K."/>
            <person name="Yoshino C."/>
            <person name="Shiba T."/>
            <person name="Hattori M."/>
            <person name="Ogasawara N."/>
            <person name="Hayashi H."/>
            <person name="Hiramatsu K."/>
        </authorList>
    </citation>
    <scope>NUCLEOTIDE SEQUENCE [LARGE SCALE GENOMIC DNA]</scope>
    <source>
        <strain evidence="4">Mu50 / ATCC 700699</strain>
    </source>
</reference>
<organism evidence="3 4">
    <name type="scientific">Staphylococcus aureus (strain Mu50 / ATCC 700699)</name>
    <dbReference type="NCBI Taxonomy" id="158878"/>
    <lineage>
        <taxon>Bacteria</taxon>
        <taxon>Bacillati</taxon>
        <taxon>Bacillota</taxon>
        <taxon>Bacilli</taxon>
        <taxon>Bacillales</taxon>
        <taxon>Staphylococcaceae</taxon>
        <taxon>Staphylococcus</taxon>
    </lineage>
</organism>
<evidence type="ECO:0000259" key="2">
    <source>
        <dbReference type="PROSITE" id="PS50943"/>
    </source>
</evidence>
<dbReference type="EMBL" id="BA000017">
    <property type="protein sequence ID" value="BAB56948.1"/>
    <property type="molecule type" value="Genomic_DNA"/>
</dbReference>
<sequence>MTKLTYPMLYITRKEKGDTQKKVASKLGISPQRYQLKESGKAIFNLNECQILSEMYDMPIDELFSSKIKVEGSRQ</sequence>
<dbReference type="InterPro" id="IPR001387">
    <property type="entry name" value="Cro/C1-type_HTH"/>
</dbReference>
<evidence type="ECO:0000256" key="1">
    <source>
        <dbReference type="ARBA" id="ARBA00023125"/>
    </source>
</evidence>
<dbReference type="PANTHER" id="PTHR46558">
    <property type="entry name" value="TRACRIPTIONAL REGULATORY PROTEIN-RELATED-RELATED"/>
    <property type="match status" value="1"/>
</dbReference>
<dbReference type="PROSITE" id="PS50943">
    <property type="entry name" value="HTH_CROC1"/>
    <property type="match status" value="1"/>
</dbReference>
<accession>A0A0H3JU42</accession>
<dbReference type="CDD" id="cd00093">
    <property type="entry name" value="HTH_XRE"/>
    <property type="match status" value="1"/>
</dbReference>
<dbReference type="PANTHER" id="PTHR46558:SF4">
    <property type="entry name" value="DNA-BIDING PHAGE PROTEIN"/>
    <property type="match status" value="1"/>
</dbReference>
<evidence type="ECO:0000313" key="3">
    <source>
        <dbReference type="EMBL" id="BAB56948.1"/>
    </source>
</evidence>
<dbReference type="InterPro" id="IPR010982">
    <property type="entry name" value="Lambda_DNA-bd_dom_sf"/>
</dbReference>